<dbReference type="Proteomes" id="UP000092024">
    <property type="component" value="Unassembled WGS sequence"/>
</dbReference>
<dbReference type="InterPro" id="IPR051454">
    <property type="entry name" value="RNA/ubiquinone_mod_enzymes"/>
</dbReference>
<dbReference type="PANTHER" id="PTHR30217">
    <property type="entry name" value="PEPTIDASE U32 FAMILY"/>
    <property type="match status" value="1"/>
</dbReference>
<proteinExistence type="predicted"/>
<dbReference type="PANTHER" id="PTHR30217:SF10">
    <property type="entry name" value="23S RRNA 5-HYDROXYCYTIDINE C2501 SYNTHASE"/>
    <property type="match status" value="1"/>
</dbReference>
<sequence>MGKRTLNGKSIELLAPAGTLSIFKEVIATPCDAVYIGGSMFNMRMIRKGYNFSREQLKEAVDIAHSMGKQVYVTVNNLISPEELKPLEDYLVYLAAIGTDAIIVQDFAVVSIIKRLGLRLPVHSSVMMNIHNTGMVEAMKELGVTRTVVSREMDLKTAQLLHATTGMELEYFVHGDMCSVHGANCLSSSFLFGMSSNRGRCMKPCRWDYRIKRNGKLYPTEYPLAAKDMYMYEHIPELIEANITSFKLEGRMRDLAFIQMIVTAYGDAIDRYLDDPVAFNRTKDADLLYENRKRDFSTAYAFGKPGLDNINRRYEGTGKFYSTGKVFSTPTEERELTESKVKEVFELLEAVNRPAKTPARLTVRVNNMEQAEMAIAEGVDTVYLSGDVFFPDLPFSKEDIYNLLAIKGPTKLVLGMPRMMTGLHMEQYGHLLAAGNLELDGILITHIGAAYKFAPLGYRMIGDFNLNIYNQEAERLYADFGLERMTASMELHRDKLADLLSHTELTTELTVHGSPAIMYLEHDLYANTVALEPIANADNQYVDNSVLVLMTDKGENPVYRDHHGRNHLMLAKELCYLPLVPALQKAGVTHFRIEGCTYSTEQLRSIIRAYRDCLKQPERAEAIMSAMKPIYGGYTLGTLDFAVEGGAKGNEEEPMPAGAGTGA</sequence>
<gene>
    <name evidence="1" type="ORF">A7K91_22885</name>
</gene>
<evidence type="ECO:0000313" key="1">
    <source>
        <dbReference type="EMBL" id="OBR66286.1"/>
    </source>
</evidence>
<organism evidence="1 2">
    <name type="scientific">Paenibacillus oryzae</name>
    <dbReference type="NCBI Taxonomy" id="1844972"/>
    <lineage>
        <taxon>Bacteria</taxon>
        <taxon>Bacillati</taxon>
        <taxon>Bacillota</taxon>
        <taxon>Bacilli</taxon>
        <taxon>Bacillales</taxon>
        <taxon>Paenibacillaceae</taxon>
        <taxon>Paenibacillus</taxon>
    </lineage>
</organism>
<dbReference type="AlphaFoldDB" id="A0A1A5YKZ6"/>
<evidence type="ECO:0000313" key="2">
    <source>
        <dbReference type="Proteomes" id="UP000092024"/>
    </source>
</evidence>
<dbReference type="InterPro" id="IPR001539">
    <property type="entry name" value="Peptidase_U32"/>
</dbReference>
<accession>A0A1A5YKZ6</accession>
<dbReference type="STRING" id="1844972.A7K91_22885"/>
<reference evidence="1 2" key="1">
    <citation type="submission" date="2016-05" db="EMBL/GenBank/DDBJ databases">
        <title>Paenibacillus oryzae. sp. nov., isolated from the rice root.</title>
        <authorList>
            <person name="Zhang J."/>
            <person name="Zhang X."/>
        </authorList>
    </citation>
    <scope>NUCLEOTIDE SEQUENCE [LARGE SCALE GENOMIC DNA]</scope>
    <source>
        <strain evidence="1 2">1DrF-4</strain>
    </source>
</reference>
<keyword evidence="2" id="KW-1185">Reference proteome</keyword>
<protein>
    <submittedName>
        <fullName evidence="1">Peptidase U32</fullName>
    </submittedName>
</protein>
<dbReference type="Pfam" id="PF01136">
    <property type="entry name" value="Peptidase_U32"/>
    <property type="match status" value="2"/>
</dbReference>
<comment type="caution">
    <text evidence="1">The sequence shown here is derived from an EMBL/GenBank/DDBJ whole genome shotgun (WGS) entry which is preliminary data.</text>
</comment>
<dbReference type="OrthoDB" id="9807498at2"/>
<dbReference type="RefSeq" id="WP_068682260.1">
    <property type="nucleotide sequence ID" value="NZ_LYPA01000048.1"/>
</dbReference>
<name>A0A1A5YKZ6_9BACL</name>
<dbReference type="EMBL" id="LYPA01000048">
    <property type="protein sequence ID" value="OBR66286.1"/>
    <property type="molecule type" value="Genomic_DNA"/>
</dbReference>